<dbReference type="InterPro" id="IPR050508">
    <property type="entry name" value="Methyltransf_Superfamily"/>
</dbReference>
<dbReference type="CDD" id="cd02440">
    <property type="entry name" value="AdoMet_MTases"/>
    <property type="match status" value="1"/>
</dbReference>
<dbReference type="Pfam" id="PF08241">
    <property type="entry name" value="Methyltransf_11"/>
    <property type="match status" value="1"/>
</dbReference>
<organism evidence="2 3">
    <name type="scientific">Naasia aerilata</name>
    <dbReference type="NCBI Taxonomy" id="1162966"/>
    <lineage>
        <taxon>Bacteria</taxon>
        <taxon>Bacillati</taxon>
        <taxon>Actinomycetota</taxon>
        <taxon>Actinomycetes</taxon>
        <taxon>Micrococcales</taxon>
        <taxon>Microbacteriaceae</taxon>
        <taxon>Naasia</taxon>
    </lineage>
</organism>
<dbReference type="InterPro" id="IPR013216">
    <property type="entry name" value="Methyltransf_11"/>
</dbReference>
<keyword evidence="3" id="KW-1185">Reference proteome</keyword>
<dbReference type="InterPro" id="IPR029063">
    <property type="entry name" value="SAM-dependent_MTases_sf"/>
</dbReference>
<accession>A0ABN6XHL5</accession>
<evidence type="ECO:0000259" key="1">
    <source>
        <dbReference type="Pfam" id="PF08241"/>
    </source>
</evidence>
<proteinExistence type="predicted"/>
<protein>
    <recommendedName>
        <fullName evidence="1">Methyltransferase type 11 domain-containing protein</fullName>
    </recommendedName>
</protein>
<gene>
    <name evidence="2" type="ORF">GCM10025866_02680</name>
</gene>
<dbReference type="Gene3D" id="3.40.50.150">
    <property type="entry name" value="Vaccinia Virus protein VP39"/>
    <property type="match status" value="1"/>
</dbReference>
<dbReference type="PANTHER" id="PTHR42912">
    <property type="entry name" value="METHYLTRANSFERASE"/>
    <property type="match status" value="1"/>
</dbReference>
<reference evidence="3" key="1">
    <citation type="journal article" date="2019" name="Int. J. Syst. Evol. Microbiol.">
        <title>The Global Catalogue of Microorganisms (GCM) 10K type strain sequencing project: providing services to taxonomists for standard genome sequencing and annotation.</title>
        <authorList>
            <consortium name="The Broad Institute Genomics Platform"/>
            <consortium name="The Broad Institute Genome Sequencing Center for Infectious Disease"/>
            <person name="Wu L."/>
            <person name="Ma J."/>
        </authorList>
    </citation>
    <scope>NUCLEOTIDE SEQUENCE [LARGE SCALE GENOMIC DNA]</scope>
    <source>
        <strain evidence="3">NBRC 108725</strain>
    </source>
</reference>
<evidence type="ECO:0000313" key="2">
    <source>
        <dbReference type="EMBL" id="BDZ44359.1"/>
    </source>
</evidence>
<name>A0ABN6XHL5_9MICO</name>
<dbReference type="RefSeq" id="WP_286277825.1">
    <property type="nucleotide sequence ID" value="NZ_AP027731.1"/>
</dbReference>
<sequence length="254" mass="26643">MDDAAAELWSAAAADWARYWGDLAAPAQRALVTAMDIRPGLRVLDVGCGSGEFVQLLHTLGAEASGADPAPGMLAVARARLGVGVDARLRLGNAEALPWPDASFDAVTAVNALQFADDPLAALAEFRRVAVPAGVIGIANWAEGSRNDLEVVEAAVAEADGEDLRPDGELRRAGGLEELLAIAGLELVAAGLVETPWEVLDEEALVRGVLFGEEPSVIADLRPVVLAAASRFRTGRGAYRLSNWFRFAVGRIPG</sequence>
<dbReference type="Proteomes" id="UP001321498">
    <property type="component" value="Chromosome"/>
</dbReference>
<feature type="domain" description="Methyltransferase type 11" evidence="1">
    <location>
        <begin position="44"/>
        <end position="136"/>
    </location>
</feature>
<dbReference type="EMBL" id="AP027731">
    <property type="protein sequence ID" value="BDZ44359.1"/>
    <property type="molecule type" value="Genomic_DNA"/>
</dbReference>
<dbReference type="SUPFAM" id="SSF53335">
    <property type="entry name" value="S-adenosyl-L-methionine-dependent methyltransferases"/>
    <property type="match status" value="1"/>
</dbReference>
<evidence type="ECO:0000313" key="3">
    <source>
        <dbReference type="Proteomes" id="UP001321498"/>
    </source>
</evidence>